<name>A0A816LN91_BRANA</name>
<feature type="non-terminal residue" evidence="2">
    <location>
        <position position="48"/>
    </location>
</feature>
<organism evidence="2">
    <name type="scientific">Brassica napus</name>
    <name type="common">Rape</name>
    <dbReference type="NCBI Taxonomy" id="3708"/>
    <lineage>
        <taxon>Eukaryota</taxon>
        <taxon>Viridiplantae</taxon>
        <taxon>Streptophyta</taxon>
        <taxon>Embryophyta</taxon>
        <taxon>Tracheophyta</taxon>
        <taxon>Spermatophyta</taxon>
        <taxon>Magnoliopsida</taxon>
        <taxon>eudicotyledons</taxon>
        <taxon>Gunneridae</taxon>
        <taxon>Pentapetalae</taxon>
        <taxon>rosids</taxon>
        <taxon>malvids</taxon>
        <taxon>Brassicales</taxon>
        <taxon>Brassicaceae</taxon>
        <taxon>Brassiceae</taxon>
        <taxon>Brassica</taxon>
    </lineage>
</organism>
<dbReference type="AlphaFoldDB" id="A0A816LN91"/>
<evidence type="ECO:0000256" key="1">
    <source>
        <dbReference type="SAM" id="MobiDB-lite"/>
    </source>
</evidence>
<evidence type="ECO:0000313" key="2">
    <source>
        <dbReference type="EMBL" id="CAF1963053.1"/>
    </source>
</evidence>
<protein>
    <submittedName>
        <fullName evidence="2">(rape) hypothetical protein</fullName>
    </submittedName>
</protein>
<proteinExistence type="predicted"/>
<feature type="compositionally biased region" description="Basic residues" evidence="1">
    <location>
        <begin position="1"/>
        <end position="13"/>
    </location>
</feature>
<feature type="region of interest" description="Disordered" evidence="1">
    <location>
        <begin position="1"/>
        <end position="24"/>
    </location>
</feature>
<gene>
    <name evidence="2" type="ORF">DARMORV10_C07P12040.1</name>
</gene>
<sequence length="48" mass="5654">MSSGKRKRRKGNKKRTEETSGHGQWEVVSSSTFVFWREALEEKSKHFV</sequence>
<accession>A0A816LN91</accession>
<dbReference type="Proteomes" id="UP001295469">
    <property type="component" value="Chromosome C07"/>
</dbReference>
<reference evidence="2" key="1">
    <citation type="submission" date="2021-01" db="EMBL/GenBank/DDBJ databases">
        <authorList>
            <consortium name="Genoscope - CEA"/>
            <person name="William W."/>
        </authorList>
    </citation>
    <scope>NUCLEOTIDE SEQUENCE</scope>
</reference>
<dbReference type="EMBL" id="HG994371">
    <property type="protein sequence ID" value="CAF1963053.1"/>
    <property type="molecule type" value="Genomic_DNA"/>
</dbReference>